<comment type="caution">
    <text evidence="8">The sequence shown here is derived from an EMBL/GenBank/DDBJ whole genome shotgun (WGS) entry which is preliminary data.</text>
</comment>
<comment type="cofactor">
    <cofactor evidence="1">
        <name>pyridoxal 5'-phosphate</name>
        <dbReference type="ChEBI" id="CHEBI:597326"/>
    </cofactor>
</comment>
<evidence type="ECO:0000256" key="4">
    <source>
        <dbReference type="ARBA" id="ARBA00022679"/>
    </source>
</evidence>
<dbReference type="InterPro" id="IPR015422">
    <property type="entry name" value="PyrdxlP-dep_Trfase_small"/>
</dbReference>
<sequence length="424" mass="46396">MTTTTAPSPVRLLADDVRADFPILHQQVNGKPLVYLDNAATSQKPQAVLDAMLHYYQVDNANVHRGVHTLSARATEAYEGARDKIAAFIHAASRDEVIFTRNASEAINLVAYAWGWSNLERGDEIVLSVMEHHSNLVPWQMIAQRTGAVLKHVPLTDSQTFDFEAYKQLVSDRTKLVAVNHVSNTLGCINPIAEIVKVAHQYGAKVLIDACQSVPHMPVDVQAIDCDWLVASGHKMCGPTGAGFLYGKLDVLQAMPPFLGGGEMIQDVYLDRSTYAELPHKFEAGTPAIAEAVVLGAAVDYLTQVGMDRIADYEHQLTTYLYEQISAVPQVTLYGPKPNADGTGRAAIATFTVEGVHAQDLSTFLDQSGIAIRSGHHCTQPLHRLLNVTSTARASLYFYNTPAEIDTFIQSLTETINFFGSVFE</sequence>
<dbReference type="GO" id="GO:0006534">
    <property type="term" value="P:cysteine metabolic process"/>
    <property type="evidence" value="ECO:0007669"/>
    <property type="project" value="InterPro"/>
</dbReference>
<dbReference type="GO" id="GO:0030170">
    <property type="term" value="F:pyridoxal phosphate binding"/>
    <property type="evidence" value="ECO:0007669"/>
    <property type="project" value="InterPro"/>
</dbReference>
<gene>
    <name evidence="8" type="ORF">DCF15_16065</name>
</gene>
<evidence type="ECO:0000313" key="8">
    <source>
        <dbReference type="EMBL" id="PZO50266.1"/>
    </source>
</evidence>
<proteinExistence type="inferred from homology"/>
<evidence type="ECO:0000256" key="3">
    <source>
        <dbReference type="ARBA" id="ARBA00012239"/>
    </source>
</evidence>
<accession>A0A2W4WZ58</accession>
<organism evidence="8 9">
    <name type="scientific">Phormidesmis priestleyi</name>
    <dbReference type="NCBI Taxonomy" id="268141"/>
    <lineage>
        <taxon>Bacteria</taxon>
        <taxon>Bacillati</taxon>
        <taxon>Cyanobacteriota</taxon>
        <taxon>Cyanophyceae</taxon>
        <taxon>Leptolyngbyales</taxon>
        <taxon>Leptolyngbyaceae</taxon>
        <taxon>Phormidesmis</taxon>
    </lineage>
</organism>
<evidence type="ECO:0000256" key="5">
    <source>
        <dbReference type="ARBA" id="ARBA00022898"/>
    </source>
</evidence>
<evidence type="ECO:0000259" key="7">
    <source>
        <dbReference type="Pfam" id="PF00266"/>
    </source>
</evidence>
<dbReference type="PANTHER" id="PTHR43586:SF8">
    <property type="entry name" value="CYSTEINE DESULFURASE 1, CHLOROPLASTIC"/>
    <property type="match status" value="1"/>
</dbReference>
<evidence type="ECO:0000256" key="1">
    <source>
        <dbReference type="ARBA" id="ARBA00001933"/>
    </source>
</evidence>
<dbReference type="InterPro" id="IPR000192">
    <property type="entry name" value="Aminotrans_V_dom"/>
</dbReference>
<dbReference type="Proteomes" id="UP000249794">
    <property type="component" value="Unassembled WGS sequence"/>
</dbReference>
<dbReference type="Pfam" id="PF00266">
    <property type="entry name" value="Aminotran_5"/>
    <property type="match status" value="1"/>
</dbReference>
<evidence type="ECO:0000256" key="6">
    <source>
        <dbReference type="ARBA" id="ARBA00050776"/>
    </source>
</evidence>
<dbReference type="EMBL" id="QBMP01000193">
    <property type="protein sequence ID" value="PZO50266.1"/>
    <property type="molecule type" value="Genomic_DNA"/>
</dbReference>
<comment type="catalytic activity">
    <reaction evidence="6">
        <text>(sulfur carrier)-H + L-cysteine = (sulfur carrier)-SH + L-alanine</text>
        <dbReference type="Rhea" id="RHEA:43892"/>
        <dbReference type="Rhea" id="RHEA-COMP:14737"/>
        <dbReference type="Rhea" id="RHEA-COMP:14739"/>
        <dbReference type="ChEBI" id="CHEBI:29917"/>
        <dbReference type="ChEBI" id="CHEBI:35235"/>
        <dbReference type="ChEBI" id="CHEBI:57972"/>
        <dbReference type="ChEBI" id="CHEBI:64428"/>
        <dbReference type="EC" id="2.8.1.7"/>
    </reaction>
</comment>
<evidence type="ECO:0000256" key="2">
    <source>
        <dbReference type="ARBA" id="ARBA00010447"/>
    </source>
</evidence>
<dbReference type="Gene3D" id="3.40.640.10">
    <property type="entry name" value="Type I PLP-dependent aspartate aminotransferase-like (Major domain)"/>
    <property type="match status" value="1"/>
</dbReference>
<reference evidence="8 9" key="2">
    <citation type="submission" date="2018-06" db="EMBL/GenBank/DDBJ databases">
        <title>Metagenomic assembly of (sub)arctic Cyanobacteria and their associated microbiome from non-axenic cultures.</title>
        <authorList>
            <person name="Baurain D."/>
        </authorList>
    </citation>
    <scope>NUCLEOTIDE SEQUENCE [LARGE SCALE GENOMIC DNA]</scope>
    <source>
        <strain evidence="8">ULC027bin1</strain>
    </source>
</reference>
<dbReference type="CDD" id="cd06453">
    <property type="entry name" value="SufS_like"/>
    <property type="match status" value="1"/>
</dbReference>
<reference evidence="9" key="1">
    <citation type="submission" date="2018-04" db="EMBL/GenBank/DDBJ databases">
        <authorList>
            <person name="Cornet L."/>
        </authorList>
    </citation>
    <scope>NUCLEOTIDE SEQUENCE [LARGE SCALE GENOMIC DNA]</scope>
</reference>
<dbReference type="AlphaFoldDB" id="A0A2W4WZ58"/>
<feature type="domain" description="Aminotransferase class V" evidence="7">
    <location>
        <begin position="34"/>
        <end position="408"/>
    </location>
</feature>
<dbReference type="InterPro" id="IPR015421">
    <property type="entry name" value="PyrdxlP-dep_Trfase_major"/>
</dbReference>
<dbReference type="SUPFAM" id="SSF53383">
    <property type="entry name" value="PLP-dependent transferases"/>
    <property type="match status" value="1"/>
</dbReference>
<dbReference type="Gene3D" id="3.90.1150.10">
    <property type="entry name" value="Aspartate Aminotransferase, domain 1"/>
    <property type="match status" value="1"/>
</dbReference>
<dbReference type="InterPro" id="IPR015424">
    <property type="entry name" value="PyrdxlP-dep_Trfase"/>
</dbReference>
<dbReference type="InterPro" id="IPR010970">
    <property type="entry name" value="Cys_dSase_SufS"/>
</dbReference>
<dbReference type="PANTHER" id="PTHR43586">
    <property type="entry name" value="CYSTEINE DESULFURASE"/>
    <property type="match status" value="1"/>
</dbReference>
<name>A0A2W4WZ58_9CYAN</name>
<dbReference type="NCBIfam" id="TIGR01979">
    <property type="entry name" value="sufS"/>
    <property type="match status" value="1"/>
</dbReference>
<comment type="similarity">
    <text evidence="2">Belongs to the class-V pyridoxal-phosphate-dependent aminotransferase family. Csd subfamily.</text>
</comment>
<dbReference type="GO" id="GO:0031071">
    <property type="term" value="F:cysteine desulfurase activity"/>
    <property type="evidence" value="ECO:0007669"/>
    <property type="project" value="UniProtKB-EC"/>
</dbReference>
<evidence type="ECO:0000313" key="9">
    <source>
        <dbReference type="Proteomes" id="UP000249794"/>
    </source>
</evidence>
<protein>
    <recommendedName>
        <fullName evidence="3">cysteine desulfurase</fullName>
        <ecNumber evidence="3">2.8.1.7</ecNumber>
    </recommendedName>
</protein>
<dbReference type="EC" id="2.8.1.7" evidence="3"/>
<keyword evidence="5" id="KW-0663">Pyridoxal phosphate</keyword>
<keyword evidence="4" id="KW-0808">Transferase</keyword>